<dbReference type="InterPro" id="IPR050210">
    <property type="entry name" value="tRNA_Adenine-N(6)_MTase"/>
</dbReference>
<gene>
    <name evidence="4" type="ORF">GCM10007913_26800</name>
</gene>
<dbReference type="CDD" id="cd02440">
    <property type="entry name" value="AdoMet_MTases"/>
    <property type="match status" value="1"/>
</dbReference>
<evidence type="ECO:0000313" key="5">
    <source>
        <dbReference type="Proteomes" id="UP001161406"/>
    </source>
</evidence>
<dbReference type="InterPro" id="IPR029063">
    <property type="entry name" value="SAM-dependent_MTases_sf"/>
</dbReference>
<comment type="caution">
    <text evidence="4">The sequence shown here is derived from an EMBL/GenBank/DDBJ whole genome shotgun (WGS) entry which is preliminary data.</text>
</comment>
<dbReference type="PANTHER" id="PTHR47739">
    <property type="entry name" value="TRNA1(VAL) (ADENINE(37)-N6)-METHYLTRANSFERASE"/>
    <property type="match status" value="1"/>
</dbReference>
<dbReference type="Gene3D" id="3.40.50.150">
    <property type="entry name" value="Vaccinia Virus protein VP39"/>
    <property type="match status" value="1"/>
</dbReference>
<keyword evidence="1 4" id="KW-0489">Methyltransferase</keyword>
<dbReference type="InterPro" id="IPR007848">
    <property type="entry name" value="Small_mtfrase_dom"/>
</dbReference>
<reference evidence="4" key="2">
    <citation type="submission" date="2023-01" db="EMBL/GenBank/DDBJ databases">
        <title>Draft genome sequence of Devosia yakushimensis strain NBRC 103855.</title>
        <authorList>
            <person name="Sun Q."/>
            <person name="Mori K."/>
        </authorList>
    </citation>
    <scope>NUCLEOTIDE SEQUENCE</scope>
    <source>
        <strain evidence="4">NBRC 103855</strain>
    </source>
</reference>
<evidence type="ECO:0000313" key="4">
    <source>
        <dbReference type="EMBL" id="GLQ10748.1"/>
    </source>
</evidence>
<protein>
    <submittedName>
        <fullName evidence="4">Methyltransferase</fullName>
    </submittedName>
</protein>
<feature type="domain" description="Methyltransferase small" evidence="3">
    <location>
        <begin position="28"/>
        <end position="124"/>
    </location>
</feature>
<reference evidence="4" key="1">
    <citation type="journal article" date="2014" name="Int. J. Syst. Evol. Microbiol.">
        <title>Complete genome of a new Firmicutes species belonging to the dominant human colonic microbiota ('Ruminococcus bicirculans') reveals two chromosomes and a selective capacity to utilize plant glucans.</title>
        <authorList>
            <consortium name="NISC Comparative Sequencing Program"/>
            <person name="Wegmann U."/>
            <person name="Louis P."/>
            <person name="Goesmann A."/>
            <person name="Henrissat B."/>
            <person name="Duncan S.H."/>
            <person name="Flint H.J."/>
        </authorList>
    </citation>
    <scope>NUCLEOTIDE SEQUENCE</scope>
    <source>
        <strain evidence="4">NBRC 103855</strain>
    </source>
</reference>
<evidence type="ECO:0000259" key="3">
    <source>
        <dbReference type="Pfam" id="PF05175"/>
    </source>
</evidence>
<proteinExistence type="predicted"/>
<dbReference type="GO" id="GO:0032259">
    <property type="term" value="P:methylation"/>
    <property type="evidence" value="ECO:0007669"/>
    <property type="project" value="UniProtKB-KW"/>
</dbReference>
<keyword evidence="2" id="KW-0949">S-adenosyl-L-methionine</keyword>
<evidence type="ECO:0000256" key="2">
    <source>
        <dbReference type="ARBA" id="ARBA00022691"/>
    </source>
</evidence>
<organism evidence="4 5">
    <name type="scientific">Devosia yakushimensis</name>
    <dbReference type="NCBI Taxonomy" id="470028"/>
    <lineage>
        <taxon>Bacteria</taxon>
        <taxon>Pseudomonadati</taxon>
        <taxon>Pseudomonadota</taxon>
        <taxon>Alphaproteobacteria</taxon>
        <taxon>Hyphomicrobiales</taxon>
        <taxon>Devosiaceae</taxon>
        <taxon>Devosia</taxon>
    </lineage>
</organism>
<evidence type="ECO:0000256" key="1">
    <source>
        <dbReference type="ARBA" id="ARBA00022603"/>
    </source>
</evidence>
<keyword evidence="1 4" id="KW-0808">Transferase</keyword>
<accession>A0ABQ5UFC8</accession>
<name>A0ABQ5UFC8_9HYPH</name>
<dbReference type="EMBL" id="BSNG01000001">
    <property type="protein sequence ID" value="GLQ10748.1"/>
    <property type="molecule type" value="Genomic_DNA"/>
</dbReference>
<sequence>MGGRITLSQPRQGFRAGLDSVLLGAAVAEDCERLLDLGSGVGTAAFVALAHAPACHGTLVEQNPEMAALARDNAATNGFAARTLVIEADVTAKGGDRKAAGLIENGYDSVIANPPFFEAGAGTLATTTGRAAARHMDAAALDLWVRTAATSAAANGEVIFIYPVESLAPLLAAFSQRFGGLTLLPLAPRPDAPANRVLLRGLKGSRAPLRMLASRALHDAEGRAFRPEFDAIFRGIARLDW</sequence>
<dbReference type="SUPFAM" id="SSF53335">
    <property type="entry name" value="S-adenosyl-L-methionine-dependent methyltransferases"/>
    <property type="match status" value="1"/>
</dbReference>
<dbReference type="GO" id="GO:0008168">
    <property type="term" value="F:methyltransferase activity"/>
    <property type="evidence" value="ECO:0007669"/>
    <property type="project" value="UniProtKB-KW"/>
</dbReference>
<dbReference type="Pfam" id="PF05175">
    <property type="entry name" value="MTS"/>
    <property type="match status" value="1"/>
</dbReference>
<dbReference type="Proteomes" id="UP001161406">
    <property type="component" value="Unassembled WGS sequence"/>
</dbReference>
<dbReference type="PANTHER" id="PTHR47739:SF1">
    <property type="entry name" value="TRNA1(VAL) (ADENINE(37)-N6)-METHYLTRANSFERASE"/>
    <property type="match status" value="1"/>
</dbReference>
<keyword evidence="5" id="KW-1185">Reference proteome</keyword>